<gene>
    <name evidence="14" type="primary">nadD</name>
    <name evidence="16" type="ORF">R9B83_02040</name>
</gene>
<feature type="domain" description="HD/PDEase" evidence="15">
    <location>
        <begin position="190"/>
        <end position="315"/>
    </location>
</feature>
<keyword evidence="11 14" id="KW-0520">NAD</keyword>
<dbReference type="Proteomes" id="UP001303601">
    <property type="component" value="Chromosome"/>
</dbReference>
<comment type="pathway">
    <text evidence="2 14">Cofactor biosynthesis; NAD(+) biosynthesis; deamido-NAD(+) from nicotinate D-ribonucleotide: step 1/1.</text>
</comment>
<evidence type="ECO:0000256" key="2">
    <source>
        <dbReference type="ARBA" id="ARBA00005019"/>
    </source>
</evidence>
<evidence type="ECO:0000256" key="11">
    <source>
        <dbReference type="ARBA" id="ARBA00023027"/>
    </source>
</evidence>
<keyword evidence="3 14" id="KW-0662">Pyridine nucleotide biosynthesis</keyword>
<dbReference type="Pfam" id="PF01467">
    <property type="entry name" value="CTP_transf_like"/>
    <property type="match status" value="1"/>
</dbReference>
<dbReference type="GeneID" id="94493653"/>
<evidence type="ECO:0000256" key="9">
    <source>
        <dbReference type="ARBA" id="ARBA00022840"/>
    </source>
</evidence>
<name>A0ABZ0PA18_9BACT</name>
<dbReference type="HAMAP" id="MF_00244">
    <property type="entry name" value="NaMN_adenylyltr"/>
    <property type="match status" value="1"/>
</dbReference>
<keyword evidence="10" id="KW-0408">Iron</keyword>
<dbReference type="RefSeq" id="WP_140031501.1">
    <property type="nucleotide sequence ID" value="NZ_CP137845.1"/>
</dbReference>
<comment type="catalytic activity">
    <reaction evidence="13">
        <text>P(1),P(4)-bis(5'-adenosyl) tetraphosphate + H2O = 2 ADP + 2 H(+)</text>
        <dbReference type="Rhea" id="RHEA:24252"/>
        <dbReference type="ChEBI" id="CHEBI:15377"/>
        <dbReference type="ChEBI" id="CHEBI:15378"/>
        <dbReference type="ChEBI" id="CHEBI:58141"/>
        <dbReference type="ChEBI" id="CHEBI:456216"/>
        <dbReference type="EC" id="3.6.1.41"/>
    </reaction>
</comment>
<dbReference type="GO" id="GO:0004515">
    <property type="term" value="F:nicotinate-nucleotide adenylyltransferase activity"/>
    <property type="evidence" value="ECO:0007669"/>
    <property type="project" value="UniProtKB-EC"/>
</dbReference>
<dbReference type="Pfam" id="PF01966">
    <property type="entry name" value="HD"/>
    <property type="match status" value="1"/>
</dbReference>
<dbReference type="SUPFAM" id="SSF52374">
    <property type="entry name" value="Nucleotidylyl transferase"/>
    <property type="match status" value="1"/>
</dbReference>
<dbReference type="EMBL" id="CP137845">
    <property type="protein sequence ID" value="WPB53750.1"/>
    <property type="molecule type" value="Genomic_DNA"/>
</dbReference>
<evidence type="ECO:0000256" key="12">
    <source>
        <dbReference type="ARBA" id="ARBA00048721"/>
    </source>
</evidence>
<evidence type="ECO:0000256" key="7">
    <source>
        <dbReference type="ARBA" id="ARBA00022741"/>
    </source>
</evidence>
<reference evidence="16" key="1">
    <citation type="submission" date="2023-11" db="EMBL/GenBank/DDBJ databases">
        <title>Completed genome sequence of Mycoplasma equirhinis type strain M432/72.</title>
        <authorList>
            <person name="Spergser J."/>
        </authorList>
    </citation>
    <scope>NUCLEOTIDE SEQUENCE [LARGE SCALE GENOMIC DNA]</scope>
    <source>
        <strain evidence="16">M432/72</strain>
    </source>
</reference>
<dbReference type="NCBIfam" id="NF005519">
    <property type="entry name" value="PRK07152.1"/>
    <property type="match status" value="1"/>
</dbReference>
<dbReference type="InterPro" id="IPR005249">
    <property type="entry name" value="YqeK"/>
</dbReference>
<dbReference type="PANTHER" id="PTHR39321">
    <property type="entry name" value="NICOTINATE-NUCLEOTIDE ADENYLYLTRANSFERASE-RELATED"/>
    <property type="match status" value="1"/>
</dbReference>
<keyword evidence="6" id="KW-0479">Metal-binding</keyword>
<keyword evidence="5 14" id="KW-0548">Nucleotidyltransferase</keyword>
<keyword evidence="8" id="KW-0378">Hydrolase</keyword>
<evidence type="ECO:0000256" key="1">
    <source>
        <dbReference type="ARBA" id="ARBA00002324"/>
    </source>
</evidence>
<evidence type="ECO:0000256" key="3">
    <source>
        <dbReference type="ARBA" id="ARBA00022642"/>
    </source>
</evidence>
<comment type="similarity">
    <text evidence="14">Belongs to the NadD family.</text>
</comment>
<evidence type="ECO:0000256" key="6">
    <source>
        <dbReference type="ARBA" id="ARBA00022723"/>
    </source>
</evidence>
<evidence type="ECO:0000256" key="13">
    <source>
        <dbReference type="ARBA" id="ARBA00049417"/>
    </source>
</evidence>
<dbReference type="SMART" id="SM00471">
    <property type="entry name" value="HDc"/>
    <property type="match status" value="1"/>
</dbReference>
<evidence type="ECO:0000256" key="14">
    <source>
        <dbReference type="HAMAP-Rule" id="MF_00244"/>
    </source>
</evidence>
<dbReference type="NCBIfam" id="TIGR00488">
    <property type="entry name" value="bis(5'-nucleosyl)-tetraphosphatase (symmetrical) YqeK"/>
    <property type="match status" value="1"/>
</dbReference>
<dbReference type="InterPro" id="IPR004821">
    <property type="entry name" value="Cyt_trans-like"/>
</dbReference>
<organism evidence="16 17">
    <name type="scientific">Metamycoplasma equirhinis</name>
    <dbReference type="NCBI Taxonomy" id="92402"/>
    <lineage>
        <taxon>Bacteria</taxon>
        <taxon>Bacillati</taxon>
        <taxon>Mycoplasmatota</taxon>
        <taxon>Mycoplasmoidales</taxon>
        <taxon>Metamycoplasmataceae</taxon>
        <taxon>Metamycoplasma</taxon>
    </lineage>
</organism>
<dbReference type="InterPro" id="IPR006674">
    <property type="entry name" value="HD_domain"/>
</dbReference>
<dbReference type="SUPFAM" id="SSF109604">
    <property type="entry name" value="HD-domain/PDEase-like"/>
    <property type="match status" value="1"/>
</dbReference>
<keyword evidence="7 14" id="KW-0547">Nucleotide-binding</keyword>
<keyword evidence="9 14" id="KW-0067">ATP-binding</keyword>
<evidence type="ECO:0000256" key="10">
    <source>
        <dbReference type="ARBA" id="ARBA00023004"/>
    </source>
</evidence>
<evidence type="ECO:0000256" key="5">
    <source>
        <dbReference type="ARBA" id="ARBA00022695"/>
    </source>
</evidence>
<evidence type="ECO:0000313" key="16">
    <source>
        <dbReference type="EMBL" id="WPB53750.1"/>
    </source>
</evidence>
<dbReference type="Gene3D" id="1.10.3210.10">
    <property type="entry name" value="Hypothetical protein af1432"/>
    <property type="match status" value="1"/>
</dbReference>
<dbReference type="Gene3D" id="3.40.50.620">
    <property type="entry name" value="HUPs"/>
    <property type="match status" value="1"/>
</dbReference>
<keyword evidence="17" id="KW-1185">Reference proteome</keyword>
<evidence type="ECO:0000256" key="4">
    <source>
        <dbReference type="ARBA" id="ARBA00022679"/>
    </source>
</evidence>
<dbReference type="EC" id="2.7.7.18" evidence="14"/>
<dbReference type="InterPro" id="IPR014729">
    <property type="entry name" value="Rossmann-like_a/b/a_fold"/>
</dbReference>
<keyword evidence="4 14" id="KW-0808">Transferase</keyword>
<evidence type="ECO:0000256" key="8">
    <source>
        <dbReference type="ARBA" id="ARBA00022801"/>
    </source>
</evidence>
<dbReference type="CDD" id="cd02165">
    <property type="entry name" value="NMNAT"/>
    <property type="match status" value="1"/>
</dbReference>
<sequence length="358" mass="42002">MKIGIFGGSFNPIHKGHILIASDALQLLNLDQIIFVPTNCNPFKKKSDYVDNKHRIEMIKLVLKNKMSLSEFETNQKGTSYTINTIQFFKNKFPEDELYLLVGSDNVNKLNKWKDIDLISKLAKICIFNRNNKFSKINIKRYNCILLNNEFHDFSSTKYRLGNLNQVEPEVQKYIAKNFLYFSDIAKNWLSPERYKHLRFTAEFAAALAKNNNFSVKAAYQAGFMHDITKEWSQEKSYSFLKKFGFNKNNLEPHKLHQNTAYYWLKNNYMFEDEEILHAIKIHTTLDFELSVLDKILYVSDKLCEGRKWKGVQKSRKLALINLNEGLKEAITKCGIEFNNQKGITLSDQQKKIYKKWL</sequence>
<dbReference type="NCBIfam" id="TIGR00482">
    <property type="entry name" value="nicotinate (nicotinamide) nucleotide adenylyltransferase"/>
    <property type="match status" value="1"/>
</dbReference>
<protein>
    <recommendedName>
        <fullName evidence="14">Probable nicotinate-nucleotide adenylyltransferase</fullName>
        <ecNumber evidence="14">2.7.7.18</ecNumber>
    </recommendedName>
    <alternativeName>
        <fullName evidence="14">Deamido-NAD(+) diphosphorylase</fullName>
    </alternativeName>
    <alternativeName>
        <fullName evidence="14">Deamido-NAD(+) pyrophosphorylase</fullName>
    </alternativeName>
    <alternativeName>
        <fullName evidence="14">Nicotinate mononucleotide adenylyltransferase</fullName>
        <shortName evidence="14">NaMN adenylyltransferase</shortName>
    </alternativeName>
</protein>
<proteinExistence type="inferred from homology"/>
<evidence type="ECO:0000313" key="17">
    <source>
        <dbReference type="Proteomes" id="UP001303601"/>
    </source>
</evidence>
<accession>A0ABZ0PA18</accession>
<comment type="catalytic activity">
    <reaction evidence="12 14">
        <text>nicotinate beta-D-ribonucleotide + ATP + H(+) = deamido-NAD(+) + diphosphate</text>
        <dbReference type="Rhea" id="RHEA:22860"/>
        <dbReference type="ChEBI" id="CHEBI:15378"/>
        <dbReference type="ChEBI" id="CHEBI:30616"/>
        <dbReference type="ChEBI" id="CHEBI:33019"/>
        <dbReference type="ChEBI" id="CHEBI:57502"/>
        <dbReference type="ChEBI" id="CHEBI:58437"/>
        <dbReference type="EC" id="2.7.7.18"/>
    </reaction>
</comment>
<dbReference type="InterPro" id="IPR003607">
    <property type="entry name" value="HD/PDEase_dom"/>
</dbReference>
<dbReference type="InterPro" id="IPR005248">
    <property type="entry name" value="NadD/NMNAT"/>
</dbReference>
<dbReference type="NCBIfam" id="TIGR00125">
    <property type="entry name" value="cyt_tran_rel"/>
    <property type="match status" value="1"/>
</dbReference>
<dbReference type="PANTHER" id="PTHR39321:SF3">
    <property type="entry name" value="PHOSPHOPANTETHEINE ADENYLYLTRANSFERASE"/>
    <property type="match status" value="1"/>
</dbReference>
<evidence type="ECO:0000259" key="15">
    <source>
        <dbReference type="SMART" id="SM00471"/>
    </source>
</evidence>
<comment type="function">
    <text evidence="1 14">Catalyzes the reversible adenylation of nicotinate mononucleotide (NaMN) to nicotinic acid adenine dinucleotide (NaAD).</text>
</comment>